<dbReference type="InterPro" id="IPR027417">
    <property type="entry name" value="P-loop_NTPase"/>
</dbReference>
<dbReference type="Gene3D" id="3.40.50.300">
    <property type="entry name" value="P-loop containing nucleotide triphosphate hydrolases"/>
    <property type="match status" value="1"/>
</dbReference>
<feature type="domain" description="NB-ARC" evidence="2">
    <location>
        <begin position="1"/>
        <end position="148"/>
    </location>
</feature>
<dbReference type="PANTHER" id="PTHR23155">
    <property type="entry name" value="DISEASE RESISTANCE PROTEIN RP"/>
    <property type="match status" value="1"/>
</dbReference>
<dbReference type="SUPFAM" id="SSF52540">
    <property type="entry name" value="P-loop containing nucleoside triphosphate hydrolases"/>
    <property type="match status" value="1"/>
</dbReference>
<evidence type="ECO:0000313" key="3">
    <source>
        <dbReference type="EMBL" id="ABS82590.1"/>
    </source>
</evidence>
<keyword evidence="1" id="KW-0611">Plant defense</keyword>
<dbReference type="InterPro" id="IPR042197">
    <property type="entry name" value="Apaf_helical"/>
</dbReference>
<dbReference type="AlphaFoldDB" id="A7L9V9"/>
<sequence>GVGKTTLVTHVYKTVKKSFGGCAWITVSQIWERDQLLRKMLKALHREDQNGINIDGIETKDFLSLVPIIQIYLHNKRYLLIIDDVWTPDVWRLIRGILPEGTAARIILTTRNQDVALLATEQQIMKINPLGKHHSWDLFCKTAFKKNSTNTCPEELTVWAKKIVGRCGGLPLAILAIGGVMVCKEQTEREWKRMWEDLEHELAHNPNIEYISRILQLSFADLSSNLKNCFLYCALFP</sequence>
<feature type="non-terminal residue" evidence="3">
    <location>
        <position position="237"/>
    </location>
</feature>
<dbReference type="PRINTS" id="PR00364">
    <property type="entry name" value="DISEASERSIST"/>
</dbReference>
<evidence type="ECO:0000256" key="1">
    <source>
        <dbReference type="ARBA" id="ARBA00022821"/>
    </source>
</evidence>
<dbReference type="InterPro" id="IPR002182">
    <property type="entry name" value="NB-ARC"/>
</dbReference>
<accession>A7L9V9</accession>
<organism evidence="3">
    <name type="scientific">Carex blanda</name>
    <dbReference type="NCBI Taxonomy" id="69851"/>
    <lineage>
        <taxon>Eukaryota</taxon>
        <taxon>Viridiplantae</taxon>
        <taxon>Streptophyta</taxon>
        <taxon>Embryophyta</taxon>
        <taxon>Tracheophyta</taxon>
        <taxon>Spermatophyta</taxon>
        <taxon>Magnoliopsida</taxon>
        <taxon>Liliopsida</taxon>
        <taxon>Poales</taxon>
        <taxon>Cyperaceae</taxon>
        <taxon>Cyperoideae</taxon>
        <taxon>Cariceae</taxon>
        <taxon>Carex</taxon>
        <taxon>Carex subgen. Carex</taxon>
    </lineage>
</organism>
<protein>
    <submittedName>
        <fullName evidence="3">Putative NBS-LRR protein</fullName>
    </submittedName>
</protein>
<evidence type="ECO:0000259" key="2">
    <source>
        <dbReference type="Pfam" id="PF00931"/>
    </source>
</evidence>
<feature type="non-terminal residue" evidence="3">
    <location>
        <position position="1"/>
    </location>
</feature>
<dbReference type="GO" id="GO:0098542">
    <property type="term" value="P:defense response to other organism"/>
    <property type="evidence" value="ECO:0007669"/>
    <property type="project" value="TreeGrafter"/>
</dbReference>
<dbReference type="GO" id="GO:0043531">
    <property type="term" value="F:ADP binding"/>
    <property type="evidence" value="ECO:0007669"/>
    <property type="project" value="InterPro"/>
</dbReference>
<dbReference type="Pfam" id="PF00931">
    <property type="entry name" value="NB-ARC"/>
    <property type="match status" value="1"/>
</dbReference>
<dbReference type="PANTHER" id="PTHR23155:SF931">
    <property type="entry name" value="OS01G0547000 PROTEIN"/>
    <property type="match status" value="1"/>
</dbReference>
<dbReference type="Gene3D" id="1.10.8.430">
    <property type="entry name" value="Helical domain of apoptotic protease-activating factors"/>
    <property type="match status" value="1"/>
</dbReference>
<dbReference type="EMBL" id="EF687871">
    <property type="protein sequence ID" value="ABS82590.1"/>
    <property type="molecule type" value="Genomic_DNA"/>
</dbReference>
<name>A7L9V9_9POAL</name>
<dbReference type="InterPro" id="IPR044974">
    <property type="entry name" value="Disease_R_plants"/>
</dbReference>
<reference evidence="3" key="1">
    <citation type="submission" date="2007-06" db="EMBL/GenBank/DDBJ databases">
        <title>Disease resistance genes in Carex blanda.</title>
        <authorList>
            <person name="Tarr D.E.K."/>
            <person name="Alexander H.M."/>
        </authorList>
    </citation>
    <scope>NUCLEOTIDE SEQUENCE</scope>
</reference>
<dbReference type="FunFam" id="1.10.8.430:FF:000003">
    <property type="entry name" value="Probable disease resistance protein At5g66910"/>
    <property type="match status" value="1"/>
</dbReference>
<proteinExistence type="predicted"/>